<evidence type="ECO:0000256" key="1">
    <source>
        <dbReference type="ARBA" id="ARBA00022491"/>
    </source>
</evidence>
<dbReference type="SUPFAM" id="SSF48498">
    <property type="entry name" value="Tetracyclin repressor-like, C-terminal domain"/>
    <property type="match status" value="2"/>
</dbReference>
<evidence type="ECO:0000313" key="8">
    <source>
        <dbReference type="Proteomes" id="UP000664303"/>
    </source>
</evidence>
<dbReference type="InterPro" id="IPR023772">
    <property type="entry name" value="DNA-bd_HTH_TetR-type_CS"/>
</dbReference>
<dbReference type="PANTHER" id="PTHR30055:SF175">
    <property type="entry name" value="HTH-TYPE TRANSCRIPTIONAL REPRESSOR KSTR2"/>
    <property type="match status" value="1"/>
</dbReference>
<dbReference type="InterPro" id="IPR001647">
    <property type="entry name" value="HTH_TetR"/>
</dbReference>
<comment type="caution">
    <text evidence="7">The sequence shown here is derived from an EMBL/GenBank/DDBJ whole genome shotgun (WGS) entry which is preliminary data.</text>
</comment>
<dbReference type="PRINTS" id="PR00455">
    <property type="entry name" value="HTHTETR"/>
</dbReference>
<reference evidence="7" key="1">
    <citation type="submission" date="2021-02" db="EMBL/GenBank/DDBJ databases">
        <title>PHA producing bacteria isolated from coastal sediment in Guangdong, Shenzhen.</title>
        <authorList>
            <person name="Zheng W."/>
            <person name="Yu S."/>
            <person name="Huang Y."/>
        </authorList>
    </citation>
    <scope>NUCLEOTIDE SEQUENCE</scope>
    <source>
        <strain evidence="7">TN14-10</strain>
    </source>
</reference>
<dbReference type="InterPro" id="IPR041490">
    <property type="entry name" value="KstR2_TetR_C"/>
</dbReference>
<organism evidence="7 8">
    <name type="scientific">Parahaliea mediterranea</name>
    <dbReference type="NCBI Taxonomy" id="651086"/>
    <lineage>
        <taxon>Bacteria</taxon>
        <taxon>Pseudomonadati</taxon>
        <taxon>Pseudomonadota</taxon>
        <taxon>Gammaproteobacteria</taxon>
        <taxon>Cellvibrionales</taxon>
        <taxon>Halieaceae</taxon>
        <taxon>Parahaliea</taxon>
    </lineage>
</organism>
<dbReference type="SUPFAM" id="SSF46689">
    <property type="entry name" value="Homeodomain-like"/>
    <property type="match status" value="2"/>
</dbReference>
<evidence type="ECO:0000256" key="4">
    <source>
        <dbReference type="ARBA" id="ARBA00023163"/>
    </source>
</evidence>
<evidence type="ECO:0000313" key="7">
    <source>
        <dbReference type="EMBL" id="MBN7795120.1"/>
    </source>
</evidence>
<sequence>MSNDKPTSSPFNRSAQHDAKRAAILSQAAKLFNSKGSRATTLQDIAATLGLTKTSLYYYVKTKEELIYQCYMAALQHHLRQMDEIEAQTDDPLLRARAFFLRHFENWLAAQEGRGPYIAALLEIASLKEPHRKEVEAVYITMFKRLRQYLRDGIAEGKFRKLDTTSATRAIIGSVDWTFSWLHSIPRDKVMDAANSAADILSHGLYAGRGQYTPTRGGIPRAPASFVQGFDREEQNRLKQQAFYKAGTWFFNKQGFNGTSLDEIAEHLNVSKGAFYYHIKNKEDLLYNCYTYSQDATARIHAEAKKIDGSGLEKVAQVCRGIFRVQNSDEGPLIRYNTITALPIDRRREILKRTEASNARFGDFIREGIDDGSVRQIDTVIAQNLIAGAINASMDIGLWRRVDDLESAANDYFDIFYNGVLPRE</sequence>
<dbReference type="InterPro" id="IPR050109">
    <property type="entry name" value="HTH-type_TetR-like_transc_reg"/>
</dbReference>
<evidence type="ECO:0000256" key="5">
    <source>
        <dbReference type="PROSITE-ProRule" id="PRU00335"/>
    </source>
</evidence>
<accession>A0A939IK60</accession>
<dbReference type="Pfam" id="PF17932">
    <property type="entry name" value="TetR_C_24"/>
    <property type="match status" value="2"/>
</dbReference>
<dbReference type="InterPro" id="IPR036271">
    <property type="entry name" value="Tet_transcr_reg_TetR-rel_C_sf"/>
</dbReference>
<dbReference type="Gene3D" id="1.10.10.60">
    <property type="entry name" value="Homeodomain-like"/>
    <property type="match status" value="2"/>
</dbReference>
<keyword evidence="1" id="KW-0678">Repressor</keyword>
<dbReference type="EMBL" id="JAFKCZ010000001">
    <property type="protein sequence ID" value="MBN7795120.1"/>
    <property type="molecule type" value="Genomic_DNA"/>
</dbReference>
<dbReference type="PANTHER" id="PTHR30055">
    <property type="entry name" value="HTH-TYPE TRANSCRIPTIONAL REGULATOR RUTR"/>
    <property type="match status" value="1"/>
</dbReference>
<dbReference type="InterPro" id="IPR009057">
    <property type="entry name" value="Homeodomain-like_sf"/>
</dbReference>
<keyword evidence="3 5" id="KW-0238">DNA-binding</keyword>
<dbReference type="Gene3D" id="1.10.357.10">
    <property type="entry name" value="Tetracycline Repressor, domain 2"/>
    <property type="match status" value="2"/>
</dbReference>
<dbReference type="Pfam" id="PF00440">
    <property type="entry name" value="TetR_N"/>
    <property type="match status" value="2"/>
</dbReference>
<dbReference type="GO" id="GO:0003700">
    <property type="term" value="F:DNA-binding transcription factor activity"/>
    <property type="evidence" value="ECO:0007669"/>
    <property type="project" value="TreeGrafter"/>
</dbReference>
<keyword evidence="8" id="KW-1185">Reference proteome</keyword>
<evidence type="ECO:0000256" key="2">
    <source>
        <dbReference type="ARBA" id="ARBA00023015"/>
    </source>
</evidence>
<protein>
    <submittedName>
        <fullName evidence="7">TetR/AcrR family transcriptional regulator</fullName>
    </submittedName>
</protein>
<proteinExistence type="predicted"/>
<dbReference type="RefSeq" id="WP_206558561.1">
    <property type="nucleotide sequence ID" value="NZ_JAFKCZ010000001.1"/>
</dbReference>
<keyword evidence="4" id="KW-0804">Transcription</keyword>
<dbReference type="GO" id="GO:0000976">
    <property type="term" value="F:transcription cis-regulatory region binding"/>
    <property type="evidence" value="ECO:0007669"/>
    <property type="project" value="TreeGrafter"/>
</dbReference>
<dbReference type="PROSITE" id="PS01081">
    <property type="entry name" value="HTH_TETR_1"/>
    <property type="match status" value="1"/>
</dbReference>
<feature type="DNA-binding region" description="H-T-H motif" evidence="5">
    <location>
        <begin position="41"/>
        <end position="60"/>
    </location>
</feature>
<gene>
    <name evidence="7" type="ORF">JYP50_00865</name>
</gene>
<feature type="domain" description="HTH tetR-type" evidence="6">
    <location>
        <begin position="237"/>
        <end position="297"/>
    </location>
</feature>
<keyword evidence="2" id="KW-0805">Transcription regulation</keyword>
<evidence type="ECO:0000256" key="3">
    <source>
        <dbReference type="ARBA" id="ARBA00023125"/>
    </source>
</evidence>
<dbReference type="PROSITE" id="PS50977">
    <property type="entry name" value="HTH_TETR_2"/>
    <property type="match status" value="2"/>
</dbReference>
<feature type="DNA-binding region" description="H-T-H motif" evidence="5">
    <location>
        <begin position="260"/>
        <end position="279"/>
    </location>
</feature>
<feature type="domain" description="HTH tetR-type" evidence="6">
    <location>
        <begin position="18"/>
        <end position="78"/>
    </location>
</feature>
<dbReference type="AlphaFoldDB" id="A0A939IK60"/>
<evidence type="ECO:0000259" key="6">
    <source>
        <dbReference type="PROSITE" id="PS50977"/>
    </source>
</evidence>
<name>A0A939IK60_9GAMM</name>
<dbReference type="Proteomes" id="UP000664303">
    <property type="component" value="Unassembled WGS sequence"/>
</dbReference>